<evidence type="ECO:0008006" key="4">
    <source>
        <dbReference type="Google" id="ProtNLM"/>
    </source>
</evidence>
<reference evidence="2 3" key="1">
    <citation type="submission" date="2015-05" db="EMBL/GenBank/DDBJ databases">
        <title>Draft genome sequence of Microvirga vignae strain BR3299, a novel nitrogen fixing bacteria isolated from Brazil semi-aired region.</title>
        <authorList>
            <person name="Zilli J.E."/>
            <person name="Passos S.R."/>
            <person name="Leite J."/>
            <person name="Baldani J.I."/>
            <person name="Xavier G.R."/>
            <person name="Rumjaneck N.G."/>
            <person name="Simoes-Araujo J.L."/>
        </authorList>
    </citation>
    <scope>NUCLEOTIDE SEQUENCE [LARGE SCALE GENOMIC DNA]</scope>
    <source>
        <strain evidence="2 3">BR3299</strain>
    </source>
</reference>
<organism evidence="2 3">
    <name type="scientific">Microvirga vignae</name>
    <dbReference type="NCBI Taxonomy" id="1225564"/>
    <lineage>
        <taxon>Bacteria</taxon>
        <taxon>Pseudomonadati</taxon>
        <taxon>Pseudomonadota</taxon>
        <taxon>Alphaproteobacteria</taxon>
        <taxon>Hyphomicrobiales</taxon>
        <taxon>Methylobacteriaceae</taxon>
        <taxon>Microvirga</taxon>
    </lineage>
</organism>
<dbReference type="EMBL" id="LCYG01000042">
    <property type="protein sequence ID" value="KLK91968.1"/>
    <property type="molecule type" value="Genomic_DNA"/>
</dbReference>
<protein>
    <recommendedName>
        <fullName evidence="4">Amine oxidase domain-containing protein</fullName>
    </recommendedName>
</protein>
<accession>A0A0H1R9V1</accession>
<dbReference type="PATRIC" id="fig|1225564.3.peg.4325"/>
<dbReference type="PANTHER" id="PTHR43734">
    <property type="entry name" value="PHYTOENE DESATURASE"/>
    <property type="match status" value="1"/>
</dbReference>
<name>A0A0H1R9V1_9HYPH</name>
<comment type="similarity">
    <text evidence="1">Belongs to the carotenoid/retinoid oxidoreductase family.</text>
</comment>
<comment type="caution">
    <text evidence="2">The sequence shown here is derived from an EMBL/GenBank/DDBJ whole genome shotgun (WGS) entry which is preliminary data.</text>
</comment>
<dbReference type="InterPro" id="IPR036188">
    <property type="entry name" value="FAD/NAD-bd_sf"/>
</dbReference>
<evidence type="ECO:0000313" key="3">
    <source>
        <dbReference type="Proteomes" id="UP000035489"/>
    </source>
</evidence>
<keyword evidence="3" id="KW-1185">Reference proteome</keyword>
<evidence type="ECO:0000256" key="1">
    <source>
        <dbReference type="ARBA" id="ARBA00006046"/>
    </source>
</evidence>
<dbReference type="AlphaFoldDB" id="A0A0H1R9V1"/>
<dbReference type="PANTHER" id="PTHR43734:SF1">
    <property type="entry name" value="PHYTOENE DESATURASE"/>
    <property type="match status" value="1"/>
</dbReference>
<dbReference type="PRINTS" id="PR00419">
    <property type="entry name" value="ADXRDTASE"/>
</dbReference>
<dbReference type="STRING" id="1225564.AA309_16160"/>
<dbReference type="Pfam" id="PF13450">
    <property type="entry name" value="NAD_binding_8"/>
    <property type="match status" value="1"/>
</dbReference>
<proteinExistence type="inferred from homology"/>
<dbReference type="Gene3D" id="3.50.50.60">
    <property type="entry name" value="FAD/NAD(P)-binding domain"/>
    <property type="match status" value="1"/>
</dbReference>
<sequence>MPNALHPPRVAIVGAGPGGLASAMRLAREGISVTVFKSETALGGRTRTIHAPGGYKFDIGPHVLPLSAGLPCFRLRHAPW</sequence>
<dbReference type="SUPFAM" id="SSF51905">
    <property type="entry name" value="FAD/NAD(P)-binding domain"/>
    <property type="match status" value="1"/>
</dbReference>
<evidence type="ECO:0000313" key="2">
    <source>
        <dbReference type="EMBL" id="KLK91968.1"/>
    </source>
</evidence>
<dbReference type="Proteomes" id="UP000035489">
    <property type="component" value="Unassembled WGS sequence"/>
</dbReference>
<gene>
    <name evidence="2" type="ORF">AA309_16160</name>
</gene>